<evidence type="ECO:0000313" key="3">
    <source>
        <dbReference type="EMBL" id="MCU6789467.1"/>
    </source>
</evidence>
<keyword evidence="1" id="KW-0677">Repeat</keyword>
<reference evidence="3 4" key="1">
    <citation type="journal article" date="2021" name="ISME Commun">
        <title>Automated analysis of genomic sequences facilitates high-throughput and comprehensive description of bacteria.</title>
        <authorList>
            <person name="Hitch T.C.A."/>
        </authorList>
    </citation>
    <scope>NUCLEOTIDE SEQUENCE [LARGE SCALE GENOMIC DNA]</scope>
    <source>
        <strain evidence="3 4">Sanger_34</strain>
    </source>
</reference>
<name>A0ABT2U4C3_9FIRM</name>
<sequence>MENIQAGDQMIAWYEGYAAAYPAHPHGELVQMIYAQAGKPVVNFAMDYADVIPDVAYADSIRWSSSENPVSGYENGMFGIQDTVTREQLVAILWRYADTSILADYPDLS</sequence>
<evidence type="ECO:0000313" key="4">
    <source>
        <dbReference type="Proteomes" id="UP001652397"/>
    </source>
</evidence>
<feature type="domain" description="SLH" evidence="2">
    <location>
        <begin position="44"/>
        <end position="107"/>
    </location>
</feature>
<keyword evidence="4" id="KW-1185">Reference proteome</keyword>
<dbReference type="InterPro" id="IPR001119">
    <property type="entry name" value="SLH_dom"/>
</dbReference>
<dbReference type="RefSeq" id="WP_147574254.1">
    <property type="nucleotide sequence ID" value="NZ_JAOQJE010000008.1"/>
</dbReference>
<dbReference type="Pfam" id="PF00395">
    <property type="entry name" value="SLH"/>
    <property type="match status" value="1"/>
</dbReference>
<dbReference type="Proteomes" id="UP001652397">
    <property type="component" value="Unassembled WGS sequence"/>
</dbReference>
<dbReference type="EMBL" id="JAOQJE010000008">
    <property type="protein sequence ID" value="MCU6789467.1"/>
    <property type="molecule type" value="Genomic_DNA"/>
</dbReference>
<evidence type="ECO:0000256" key="1">
    <source>
        <dbReference type="ARBA" id="ARBA00022737"/>
    </source>
</evidence>
<organism evidence="3 4">
    <name type="scientific">Agathobaculum ammoniilyticum</name>
    <dbReference type="NCBI Taxonomy" id="2981778"/>
    <lineage>
        <taxon>Bacteria</taxon>
        <taxon>Bacillati</taxon>
        <taxon>Bacillota</taxon>
        <taxon>Clostridia</taxon>
        <taxon>Eubacteriales</taxon>
        <taxon>Butyricicoccaceae</taxon>
        <taxon>Agathobaculum</taxon>
    </lineage>
</organism>
<protein>
    <submittedName>
        <fullName evidence="3">S-layer homology domain-containing protein</fullName>
    </submittedName>
</protein>
<accession>A0ABT2U4C3</accession>
<gene>
    <name evidence="3" type="ORF">OCV66_10280</name>
</gene>
<evidence type="ECO:0000259" key="2">
    <source>
        <dbReference type="PROSITE" id="PS51272"/>
    </source>
</evidence>
<comment type="caution">
    <text evidence="3">The sequence shown here is derived from an EMBL/GenBank/DDBJ whole genome shotgun (WGS) entry which is preliminary data.</text>
</comment>
<dbReference type="PROSITE" id="PS51272">
    <property type="entry name" value="SLH"/>
    <property type="match status" value="1"/>
</dbReference>
<proteinExistence type="predicted"/>